<dbReference type="SUPFAM" id="SSF52058">
    <property type="entry name" value="L domain-like"/>
    <property type="match status" value="2"/>
</dbReference>
<dbReference type="GO" id="GO:0006952">
    <property type="term" value="P:defense response"/>
    <property type="evidence" value="ECO:0007669"/>
    <property type="project" value="UniProtKB-ARBA"/>
</dbReference>
<evidence type="ECO:0000256" key="3">
    <source>
        <dbReference type="ARBA" id="ARBA00023786"/>
    </source>
</evidence>
<dbReference type="EMBL" id="OX465078">
    <property type="protein sequence ID" value="CAI9270673.1"/>
    <property type="molecule type" value="Genomic_DNA"/>
</dbReference>
<dbReference type="InterPro" id="IPR050216">
    <property type="entry name" value="LRR_domain-containing"/>
</dbReference>
<evidence type="ECO:0000313" key="5">
    <source>
        <dbReference type="EMBL" id="CAI9270673.1"/>
    </source>
</evidence>
<dbReference type="InterPro" id="IPR032675">
    <property type="entry name" value="LRR_dom_sf"/>
</dbReference>
<evidence type="ECO:0000256" key="1">
    <source>
        <dbReference type="ARBA" id="ARBA00022614"/>
    </source>
</evidence>
<dbReference type="GO" id="GO:0051707">
    <property type="term" value="P:response to other organism"/>
    <property type="evidence" value="ECO:0007669"/>
    <property type="project" value="UniProtKB-ARBA"/>
</dbReference>
<dbReference type="GO" id="GO:0005737">
    <property type="term" value="C:cytoplasm"/>
    <property type="evidence" value="ECO:0007669"/>
    <property type="project" value="TreeGrafter"/>
</dbReference>
<keyword evidence="6" id="KW-1185">Reference proteome</keyword>
<dbReference type="SMART" id="SM00369">
    <property type="entry name" value="LRR_TYP"/>
    <property type="match status" value="4"/>
</dbReference>
<organism evidence="5 6">
    <name type="scientific">Lactuca saligna</name>
    <name type="common">Willowleaf lettuce</name>
    <dbReference type="NCBI Taxonomy" id="75948"/>
    <lineage>
        <taxon>Eukaryota</taxon>
        <taxon>Viridiplantae</taxon>
        <taxon>Streptophyta</taxon>
        <taxon>Embryophyta</taxon>
        <taxon>Tracheophyta</taxon>
        <taxon>Spermatophyta</taxon>
        <taxon>Magnoliopsida</taxon>
        <taxon>eudicotyledons</taxon>
        <taxon>Gunneridae</taxon>
        <taxon>Pentapetalae</taxon>
        <taxon>asterids</taxon>
        <taxon>campanulids</taxon>
        <taxon>Asterales</taxon>
        <taxon>Asteraceae</taxon>
        <taxon>Cichorioideae</taxon>
        <taxon>Cichorieae</taxon>
        <taxon>Lactucinae</taxon>
        <taxon>Lactuca</taxon>
    </lineage>
</organism>
<comment type="similarity">
    <text evidence="3">Belongs to the SHOC2 family.</text>
</comment>
<dbReference type="PROSITE" id="PS51450">
    <property type="entry name" value="LRR"/>
    <property type="match status" value="1"/>
</dbReference>
<protein>
    <recommendedName>
        <fullName evidence="4">Disease resistance R13L4/SHOC-2-like LRR domain-containing protein</fullName>
    </recommendedName>
</protein>
<keyword evidence="1" id="KW-0433">Leucine-rich repeat</keyword>
<evidence type="ECO:0000256" key="2">
    <source>
        <dbReference type="ARBA" id="ARBA00022737"/>
    </source>
</evidence>
<reference evidence="5" key="1">
    <citation type="submission" date="2023-04" db="EMBL/GenBank/DDBJ databases">
        <authorList>
            <person name="Vijverberg K."/>
            <person name="Xiong W."/>
            <person name="Schranz E."/>
        </authorList>
    </citation>
    <scope>NUCLEOTIDE SEQUENCE</scope>
</reference>
<dbReference type="AlphaFoldDB" id="A0AA35VZS2"/>
<evidence type="ECO:0000259" key="4">
    <source>
        <dbReference type="Pfam" id="PF23598"/>
    </source>
</evidence>
<dbReference type="InterPro" id="IPR003591">
    <property type="entry name" value="Leu-rich_rpt_typical-subtyp"/>
</dbReference>
<dbReference type="InterPro" id="IPR055414">
    <property type="entry name" value="LRR_R13L4/SHOC2-like"/>
</dbReference>
<sequence length="382" mass="44065">MTLDCGLVPNLEKLNLEKCYDLVELHVPIGSLRRLVHLDLNHCKKLDSVSFIKQLESLQVLKNLRFLDFRFLNLMTLDCGLLPNLERLHLGSCCRLIELRAPIGCLKKLIYLDLYNCSGIKSLSFIKQLESLQVLNLRHLYLKEFPDILPEHSNWNLLPLYFSGNYIEELPSSIGNLQKLVSLDLHFCNKLKSLPQSMYSLQCLKHLDIQNTAIEELSEDLGYLEALETLILKGTRVKHLPDSICKLKHLKTLLLEDCKALMRLPEDLGLLQSLKELSLSHCKIRDVPSSICKLKRLRKLYLLKCDQLEELPEKLGHLECLEELDIRGTIISHLPMSLSLLKDLKIMQHYEEIPLYTVSQVCTSMHHLHGWTHTRGFAHFPP</sequence>
<name>A0AA35VZS2_LACSI</name>
<dbReference type="Proteomes" id="UP001177003">
    <property type="component" value="Chromosome 2"/>
</dbReference>
<feature type="domain" description="Disease resistance R13L4/SHOC-2-like LRR" evidence="4">
    <location>
        <begin position="201"/>
        <end position="301"/>
    </location>
</feature>
<accession>A0AA35VZS2</accession>
<dbReference type="Pfam" id="PF23598">
    <property type="entry name" value="LRR_14"/>
    <property type="match status" value="1"/>
</dbReference>
<keyword evidence="2" id="KW-0677">Repeat</keyword>
<proteinExistence type="inferred from homology"/>
<dbReference type="InterPro" id="IPR001611">
    <property type="entry name" value="Leu-rich_rpt"/>
</dbReference>
<evidence type="ECO:0000313" key="6">
    <source>
        <dbReference type="Proteomes" id="UP001177003"/>
    </source>
</evidence>
<dbReference type="Gene3D" id="3.80.10.10">
    <property type="entry name" value="Ribonuclease Inhibitor"/>
    <property type="match status" value="2"/>
</dbReference>
<gene>
    <name evidence="5" type="ORF">LSALG_LOCUS10972</name>
</gene>
<dbReference type="PANTHER" id="PTHR48051:SF54">
    <property type="entry name" value="LEUCINE-RICH REPEAT-CONTAINING PROTEIN"/>
    <property type="match status" value="1"/>
</dbReference>
<dbReference type="PANTHER" id="PTHR48051">
    <property type="match status" value="1"/>
</dbReference>